<dbReference type="InterPro" id="IPR036388">
    <property type="entry name" value="WH-like_DNA-bd_sf"/>
</dbReference>
<dbReference type="AlphaFoldDB" id="A0A5D0XQR9"/>
<evidence type="ECO:0000256" key="4">
    <source>
        <dbReference type="SAM" id="MobiDB-lite"/>
    </source>
</evidence>
<dbReference type="Pfam" id="PF00196">
    <property type="entry name" value="GerE"/>
    <property type="match status" value="1"/>
</dbReference>
<feature type="compositionally biased region" description="Polar residues" evidence="4">
    <location>
        <begin position="582"/>
        <end position="598"/>
    </location>
</feature>
<dbReference type="InterPro" id="IPR000792">
    <property type="entry name" value="Tscrpt_reg_LuxR_C"/>
</dbReference>
<organism evidence="6 7">
    <name type="scientific">Arthrobacter echini</name>
    <dbReference type="NCBI Taxonomy" id="1529066"/>
    <lineage>
        <taxon>Bacteria</taxon>
        <taxon>Bacillati</taxon>
        <taxon>Actinomycetota</taxon>
        <taxon>Actinomycetes</taxon>
        <taxon>Micrococcales</taxon>
        <taxon>Micrococcaceae</taxon>
        <taxon>Arthrobacter</taxon>
    </lineage>
</organism>
<dbReference type="PANTHER" id="PTHR44688">
    <property type="entry name" value="DNA-BINDING TRANSCRIPTIONAL ACTIVATOR DEVR_DOSR"/>
    <property type="match status" value="1"/>
</dbReference>
<accession>A0A5D0XQR9</accession>
<dbReference type="CDD" id="cd06170">
    <property type="entry name" value="LuxR_C_like"/>
    <property type="match status" value="1"/>
</dbReference>
<dbReference type="GO" id="GO:0003677">
    <property type="term" value="F:DNA binding"/>
    <property type="evidence" value="ECO:0007669"/>
    <property type="project" value="UniProtKB-KW"/>
</dbReference>
<dbReference type="PROSITE" id="PS00622">
    <property type="entry name" value="HTH_LUXR_1"/>
    <property type="match status" value="1"/>
</dbReference>
<evidence type="ECO:0000256" key="2">
    <source>
        <dbReference type="ARBA" id="ARBA00023125"/>
    </source>
</evidence>
<dbReference type="OrthoDB" id="4811808at2"/>
<feature type="region of interest" description="Disordered" evidence="4">
    <location>
        <begin position="580"/>
        <end position="629"/>
    </location>
</feature>
<name>A0A5D0XQR9_9MICC</name>
<dbReference type="EMBL" id="VSLD01000003">
    <property type="protein sequence ID" value="TYC98985.1"/>
    <property type="molecule type" value="Genomic_DNA"/>
</dbReference>
<dbReference type="PRINTS" id="PR00038">
    <property type="entry name" value="HTHLUXR"/>
</dbReference>
<reference evidence="6 7" key="1">
    <citation type="submission" date="2019-08" db="EMBL/GenBank/DDBJ databases">
        <title>Genone of Arthrobacter echini P9.</title>
        <authorList>
            <person name="Bowman J.P."/>
        </authorList>
    </citation>
    <scope>NUCLEOTIDE SEQUENCE [LARGE SCALE GENOMIC DNA]</scope>
    <source>
        <strain evidence="6 7">P9</strain>
    </source>
</reference>
<gene>
    <name evidence="6" type="ORF">FQ377_08245</name>
</gene>
<keyword evidence="7" id="KW-1185">Reference proteome</keyword>
<keyword evidence="2" id="KW-0238">DNA-binding</keyword>
<evidence type="ECO:0000313" key="7">
    <source>
        <dbReference type="Proteomes" id="UP000323410"/>
    </source>
</evidence>
<evidence type="ECO:0000256" key="1">
    <source>
        <dbReference type="ARBA" id="ARBA00023015"/>
    </source>
</evidence>
<dbReference type="PANTHER" id="PTHR44688:SF16">
    <property type="entry name" value="DNA-BINDING TRANSCRIPTIONAL ACTIVATOR DEVR_DOSR"/>
    <property type="match status" value="1"/>
</dbReference>
<evidence type="ECO:0000313" key="6">
    <source>
        <dbReference type="EMBL" id="TYC98985.1"/>
    </source>
</evidence>
<proteinExistence type="predicted"/>
<dbReference type="RefSeq" id="WP_148600767.1">
    <property type="nucleotide sequence ID" value="NZ_VSLD01000003.1"/>
</dbReference>
<dbReference type="PROSITE" id="PS50043">
    <property type="entry name" value="HTH_LUXR_2"/>
    <property type="match status" value="1"/>
</dbReference>
<feature type="compositionally biased region" description="Low complexity" evidence="4">
    <location>
        <begin position="618"/>
        <end position="629"/>
    </location>
</feature>
<keyword evidence="1" id="KW-0805">Transcription regulation</keyword>
<dbReference type="InterPro" id="IPR016032">
    <property type="entry name" value="Sig_transdc_resp-reg_C-effctor"/>
</dbReference>
<dbReference type="SUPFAM" id="SSF46894">
    <property type="entry name" value="C-terminal effector domain of the bipartite response regulators"/>
    <property type="match status" value="1"/>
</dbReference>
<sequence>MRVDYAEPVRATAEADGAGLVPGDPGLRAAVLALGIGFRPDGPVPPHGCGTGASFPSLVRKAAEDGLLVGGRPLPHVLDSVLREADIFQVRRLQRSLIDVHDDHGIPLGGLARDLARGGLQDPRLPPLLVQEATQALVDHPDRAVDLFDLAVAAGADPDSLAAARAEAAAASGDLNTACRILDDYFAAHQDRVQDGTDASDPPDLTRAVRVSASVWAQRGMMSRAADVHRWAALRDPSASDPLAVVALVAAGDPDGARGIRADPSATGSPSLTQVAAMLLADGTLAGLSSSPRALPLLVRASDTLTASGRLLPSAESPAALAGVAAIMAGAPATARSVLTAALEGCQGKGGMRARLCLIAAWAAMLEDQLDEARALIAEARTADEDLVPRDEVLLCALQVGLARRTDDTAGLVHGWQRAHEALLHVSVDLFSLLPLGELVIAAARLRKAEVLEPYMEEAWALLGRLGEPALWTVPLRWCVVQAELLLERPDRLAPHAAALVSGAVDYPLAGTYAAAGGAWVRVLGGRFDPDAVEAAARGLAEVGHGWDGARLVGHASARAADRTDMVRLLACARDLRPIPRRSSTVQHTQAQPTSFSGTPAPAGRQAADPGPSRDGADPAGTPATTDAAQAAEPMGAFLTDREREIATFVVQGRTYREISETVFISPRTVEHHVARIRRRLGADTRSDLLARLRLLTQDTGAGAGIPMSP</sequence>
<feature type="domain" description="HTH luxR-type" evidence="5">
    <location>
        <begin position="632"/>
        <end position="697"/>
    </location>
</feature>
<dbReference type="GO" id="GO:0006355">
    <property type="term" value="P:regulation of DNA-templated transcription"/>
    <property type="evidence" value="ECO:0007669"/>
    <property type="project" value="InterPro"/>
</dbReference>
<protein>
    <submittedName>
        <fullName evidence="6">Helix-turn-helix transcriptional regulator</fullName>
    </submittedName>
</protein>
<evidence type="ECO:0000259" key="5">
    <source>
        <dbReference type="PROSITE" id="PS50043"/>
    </source>
</evidence>
<keyword evidence="3" id="KW-0804">Transcription</keyword>
<evidence type="ECO:0000256" key="3">
    <source>
        <dbReference type="ARBA" id="ARBA00023163"/>
    </source>
</evidence>
<dbReference type="Gene3D" id="1.10.10.10">
    <property type="entry name" value="Winged helix-like DNA-binding domain superfamily/Winged helix DNA-binding domain"/>
    <property type="match status" value="1"/>
</dbReference>
<dbReference type="Proteomes" id="UP000323410">
    <property type="component" value="Unassembled WGS sequence"/>
</dbReference>
<dbReference type="SMART" id="SM00421">
    <property type="entry name" value="HTH_LUXR"/>
    <property type="match status" value="1"/>
</dbReference>
<comment type="caution">
    <text evidence="6">The sequence shown here is derived from an EMBL/GenBank/DDBJ whole genome shotgun (WGS) entry which is preliminary data.</text>
</comment>